<evidence type="ECO:0000256" key="1">
    <source>
        <dbReference type="SAM" id="Coils"/>
    </source>
</evidence>
<evidence type="ECO:0000313" key="4">
    <source>
        <dbReference type="Proteomes" id="UP000003434"/>
    </source>
</evidence>
<dbReference type="RefSeq" id="WP_008751502.1">
    <property type="nucleotide sequence ID" value="NZ_GL622296.1"/>
</dbReference>
<dbReference type="Proteomes" id="UP000003434">
    <property type="component" value="Unassembled WGS sequence"/>
</dbReference>
<dbReference type="InterPro" id="IPR025542">
    <property type="entry name" value="YacH"/>
</dbReference>
<dbReference type="PANTHER" id="PTHR38430:SF1">
    <property type="entry name" value="PROTEIN-ARGININE KINASE ACTIVATOR PROTEIN"/>
    <property type="match status" value="1"/>
</dbReference>
<evidence type="ECO:0000313" key="3">
    <source>
        <dbReference type="EMBL" id="EFU76370.1"/>
    </source>
</evidence>
<dbReference type="InterPro" id="IPR001943">
    <property type="entry name" value="UVR_dom"/>
</dbReference>
<dbReference type="InterPro" id="IPR036876">
    <property type="entry name" value="UVR_dom_sf"/>
</dbReference>
<dbReference type="Gene3D" id="4.10.860.10">
    <property type="entry name" value="UVR domain"/>
    <property type="match status" value="1"/>
</dbReference>
<dbReference type="PANTHER" id="PTHR38430">
    <property type="entry name" value="PROTEIN-ARGININE KINASE ACTIVATOR PROTEIN"/>
    <property type="match status" value="1"/>
</dbReference>
<dbReference type="EMBL" id="AEPW01000075">
    <property type="protein sequence ID" value="EFU76370.1"/>
    <property type="molecule type" value="Genomic_DNA"/>
</dbReference>
<dbReference type="SUPFAM" id="SSF46600">
    <property type="entry name" value="C-terminal UvrC-binding domain of UvrB"/>
    <property type="match status" value="1"/>
</dbReference>
<protein>
    <recommendedName>
        <fullName evidence="2">UVR domain-containing protein</fullName>
    </recommendedName>
</protein>
<dbReference type="GO" id="GO:1990169">
    <property type="term" value="P:stress response to copper ion"/>
    <property type="evidence" value="ECO:0007669"/>
    <property type="project" value="TreeGrafter"/>
</dbReference>
<name>E6LP52_9FIRM</name>
<evidence type="ECO:0000259" key="2">
    <source>
        <dbReference type="PROSITE" id="PS50151"/>
    </source>
</evidence>
<comment type="caution">
    <text evidence="3">The sequence shown here is derived from an EMBL/GenBank/DDBJ whole genome shotgun (WGS) entry which is preliminary data.</text>
</comment>
<keyword evidence="1" id="KW-0175">Coiled coil</keyword>
<dbReference type="GO" id="GO:0005507">
    <property type="term" value="F:copper ion binding"/>
    <property type="evidence" value="ECO:0007669"/>
    <property type="project" value="TreeGrafter"/>
</dbReference>
<dbReference type="AlphaFoldDB" id="E6LP52"/>
<gene>
    <name evidence="3" type="ORF">HMPREF0381_1737</name>
</gene>
<dbReference type="GO" id="GO:0050897">
    <property type="term" value="F:cobalt ion binding"/>
    <property type="evidence" value="ECO:0007669"/>
    <property type="project" value="TreeGrafter"/>
</dbReference>
<dbReference type="PROSITE" id="PS50151">
    <property type="entry name" value="UVR"/>
    <property type="match status" value="1"/>
</dbReference>
<organism evidence="3 4">
    <name type="scientific">Lachnoanaerobaculum saburreum DSM 3986</name>
    <dbReference type="NCBI Taxonomy" id="887325"/>
    <lineage>
        <taxon>Bacteria</taxon>
        <taxon>Bacillati</taxon>
        <taxon>Bacillota</taxon>
        <taxon>Clostridia</taxon>
        <taxon>Lachnospirales</taxon>
        <taxon>Lachnospiraceae</taxon>
        <taxon>Lachnoanaerobaculum</taxon>
    </lineage>
</organism>
<feature type="domain" description="UVR" evidence="2">
    <location>
        <begin position="154"/>
        <end position="189"/>
    </location>
</feature>
<dbReference type="GO" id="GO:0008270">
    <property type="term" value="F:zinc ion binding"/>
    <property type="evidence" value="ECO:0007669"/>
    <property type="project" value="TreeGrafter"/>
</dbReference>
<sequence length="194" mass="22521">MLCEKCKIREANVFYTEIVDGDKKNERHLCSQCAKDLDQYTGLFDKDFSFSKLLSGILGDVFENTTNQEYRQIICPTCNTCYDDFIKDSMFGCKDCFEVFNLLINDNIKQIHGNDRHIGKIPKNHHKIDKILPRSVVSENMNVDINEAVFDNEDMELEILKKRLEEAIKKEDFEQAAILRDKIKTIKKDNGNVV</sequence>
<feature type="coiled-coil region" evidence="1">
    <location>
        <begin position="150"/>
        <end position="177"/>
    </location>
</feature>
<proteinExistence type="predicted"/>
<reference evidence="3 4" key="1">
    <citation type="submission" date="2010-12" db="EMBL/GenBank/DDBJ databases">
        <authorList>
            <person name="Muzny D."/>
            <person name="Qin X."/>
            <person name="Deng J."/>
            <person name="Jiang H."/>
            <person name="Liu Y."/>
            <person name="Qu J."/>
            <person name="Song X.-Z."/>
            <person name="Zhang L."/>
            <person name="Thornton R."/>
            <person name="Coyle M."/>
            <person name="Francisco L."/>
            <person name="Jackson L."/>
            <person name="Javaid M."/>
            <person name="Korchina V."/>
            <person name="Kovar C."/>
            <person name="Mata R."/>
            <person name="Mathew T."/>
            <person name="Ngo R."/>
            <person name="Nguyen L."/>
            <person name="Nguyen N."/>
            <person name="Okwuonu G."/>
            <person name="Ongeri F."/>
            <person name="Pham C."/>
            <person name="Simmons D."/>
            <person name="Wilczek-Boney K."/>
            <person name="Hale W."/>
            <person name="Jakkamsetti A."/>
            <person name="Pham P."/>
            <person name="Ruth R."/>
            <person name="San Lucas F."/>
            <person name="Warren J."/>
            <person name="Zhang J."/>
            <person name="Zhao Z."/>
            <person name="Zhou C."/>
            <person name="Zhu D."/>
            <person name="Lee S."/>
            <person name="Bess C."/>
            <person name="Blankenburg K."/>
            <person name="Forbes L."/>
            <person name="Fu Q."/>
            <person name="Gubbala S."/>
            <person name="Hirani K."/>
            <person name="Jayaseelan J.C."/>
            <person name="Lara F."/>
            <person name="Munidasa M."/>
            <person name="Palculict T."/>
            <person name="Patil S."/>
            <person name="Pu L.-L."/>
            <person name="Saada N."/>
            <person name="Tang L."/>
            <person name="Weissenberger G."/>
            <person name="Zhu Y."/>
            <person name="Hemphill L."/>
            <person name="Shang Y."/>
            <person name="Youmans B."/>
            <person name="Ayvaz T."/>
            <person name="Ross M."/>
            <person name="Santibanez J."/>
            <person name="Aqrawi P."/>
            <person name="Gross S."/>
            <person name="Joshi V."/>
            <person name="Fowler G."/>
            <person name="Nazareth L."/>
            <person name="Reid J."/>
            <person name="Worley K."/>
            <person name="Petrosino J."/>
            <person name="Highlander S."/>
            <person name="Gibbs R."/>
        </authorList>
    </citation>
    <scope>NUCLEOTIDE SEQUENCE [LARGE SCALE GENOMIC DNA]</scope>
    <source>
        <strain evidence="3 4">DSM 3986</strain>
    </source>
</reference>
<dbReference type="GO" id="GO:0046870">
    <property type="term" value="F:cadmium ion binding"/>
    <property type="evidence" value="ECO:0007669"/>
    <property type="project" value="TreeGrafter"/>
</dbReference>
<dbReference type="GO" id="GO:1990170">
    <property type="term" value="P:stress response to cadmium ion"/>
    <property type="evidence" value="ECO:0007669"/>
    <property type="project" value="TreeGrafter"/>
</dbReference>
<dbReference type="PIRSF" id="PIRSF015034">
    <property type="entry name" value="YacH"/>
    <property type="match status" value="1"/>
</dbReference>
<dbReference type="HOGENOM" id="CLU_102553_1_0_9"/>
<accession>E6LP52</accession>
<dbReference type="Pfam" id="PF02151">
    <property type="entry name" value="UVR"/>
    <property type="match status" value="1"/>
</dbReference>
<dbReference type="eggNOG" id="COG3880">
    <property type="taxonomic scope" value="Bacteria"/>
</dbReference>